<dbReference type="Proteomes" id="UP001190926">
    <property type="component" value="Unassembled WGS sequence"/>
</dbReference>
<evidence type="ECO:0000313" key="1">
    <source>
        <dbReference type="EMBL" id="KAH6821896.1"/>
    </source>
</evidence>
<name>A0AAD4IV50_PERFH</name>
<organism evidence="1 2">
    <name type="scientific">Perilla frutescens var. hirtella</name>
    <name type="common">Perilla citriodora</name>
    <name type="synonym">Perilla setoyensis</name>
    <dbReference type="NCBI Taxonomy" id="608512"/>
    <lineage>
        <taxon>Eukaryota</taxon>
        <taxon>Viridiplantae</taxon>
        <taxon>Streptophyta</taxon>
        <taxon>Embryophyta</taxon>
        <taxon>Tracheophyta</taxon>
        <taxon>Spermatophyta</taxon>
        <taxon>Magnoliopsida</taxon>
        <taxon>eudicotyledons</taxon>
        <taxon>Gunneridae</taxon>
        <taxon>Pentapetalae</taxon>
        <taxon>asterids</taxon>
        <taxon>lamiids</taxon>
        <taxon>Lamiales</taxon>
        <taxon>Lamiaceae</taxon>
        <taxon>Nepetoideae</taxon>
        <taxon>Elsholtzieae</taxon>
        <taxon>Perilla</taxon>
    </lineage>
</organism>
<gene>
    <name evidence="1" type="ORF">C2S53_011822</name>
</gene>
<protein>
    <submittedName>
        <fullName evidence="1">Uncharacterized protein</fullName>
    </submittedName>
</protein>
<evidence type="ECO:0000313" key="2">
    <source>
        <dbReference type="Proteomes" id="UP001190926"/>
    </source>
</evidence>
<dbReference type="EMBL" id="SDAM02001842">
    <property type="protein sequence ID" value="KAH6821896.1"/>
    <property type="molecule type" value="Genomic_DNA"/>
</dbReference>
<dbReference type="AlphaFoldDB" id="A0AAD4IV50"/>
<reference evidence="1 2" key="1">
    <citation type="journal article" date="2021" name="Nat. Commun.">
        <title>Incipient diploidization of the medicinal plant Perilla within 10,000 years.</title>
        <authorList>
            <person name="Zhang Y."/>
            <person name="Shen Q."/>
            <person name="Leng L."/>
            <person name="Zhang D."/>
            <person name="Chen S."/>
            <person name="Shi Y."/>
            <person name="Ning Z."/>
            <person name="Chen S."/>
        </authorList>
    </citation>
    <scope>NUCLEOTIDE SEQUENCE [LARGE SCALE GENOMIC DNA]</scope>
    <source>
        <strain evidence="2">cv. PC099</strain>
    </source>
</reference>
<keyword evidence="2" id="KW-1185">Reference proteome</keyword>
<proteinExistence type="predicted"/>
<comment type="caution">
    <text evidence="1">The sequence shown here is derived from an EMBL/GenBank/DDBJ whole genome shotgun (WGS) entry which is preliminary data.</text>
</comment>
<accession>A0AAD4IV50</accession>
<sequence length="65" mass="7113">MAEVLPEAMMNSCEGVAVTLLVGHLRETIPHDILTVMCLHTKLHGCADCLNQTGYGFLVMAIEDR</sequence>